<protein>
    <submittedName>
        <fullName evidence="2">Uncharacterized protein</fullName>
    </submittedName>
</protein>
<evidence type="ECO:0000313" key="2">
    <source>
        <dbReference type="EMBL" id="KAG5388729.1"/>
    </source>
</evidence>
<name>A0ABQ7LQ78_BRACM</name>
<gene>
    <name evidence="2" type="primary">A08g504840.1_BraROA</name>
    <name evidence="2" type="ORF">IGI04_030271</name>
</gene>
<feature type="compositionally biased region" description="Acidic residues" evidence="1">
    <location>
        <begin position="163"/>
        <end position="177"/>
    </location>
</feature>
<dbReference type="EMBL" id="JADBGQ010000007">
    <property type="protein sequence ID" value="KAG5388729.1"/>
    <property type="molecule type" value="Genomic_DNA"/>
</dbReference>
<feature type="region of interest" description="Disordered" evidence="1">
    <location>
        <begin position="115"/>
        <end position="177"/>
    </location>
</feature>
<evidence type="ECO:0000256" key="1">
    <source>
        <dbReference type="SAM" id="MobiDB-lite"/>
    </source>
</evidence>
<feature type="compositionally biased region" description="Basic and acidic residues" evidence="1">
    <location>
        <begin position="151"/>
        <end position="162"/>
    </location>
</feature>
<reference evidence="2 3" key="1">
    <citation type="submission" date="2021-03" db="EMBL/GenBank/DDBJ databases">
        <authorList>
            <person name="King G.J."/>
            <person name="Bancroft I."/>
            <person name="Baten A."/>
            <person name="Bloomfield J."/>
            <person name="Borpatragohain P."/>
            <person name="He Z."/>
            <person name="Irish N."/>
            <person name="Irwin J."/>
            <person name="Liu K."/>
            <person name="Mauleon R.P."/>
            <person name="Moore J."/>
            <person name="Morris R."/>
            <person name="Ostergaard L."/>
            <person name="Wang B."/>
            <person name="Wells R."/>
        </authorList>
    </citation>
    <scope>NUCLEOTIDE SEQUENCE [LARGE SCALE GENOMIC DNA]</scope>
    <source>
        <strain evidence="2">R-o-18</strain>
        <tissue evidence="2">Leaf</tissue>
    </source>
</reference>
<comment type="caution">
    <text evidence="2">The sequence shown here is derived from an EMBL/GenBank/DDBJ whole genome shotgun (WGS) entry which is preliminary data.</text>
</comment>
<organism evidence="2 3">
    <name type="scientific">Brassica rapa subsp. trilocularis</name>
    <dbReference type="NCBI Taxonomy" id="1813537"/>
    <lineage>
        <taxon>Eukaryota</taxon>
        <taxon>Viridiplantae</taxon>
        <taxon>Streptophyta</taxon>
        <taxon>Embryophyta</taxon>
        <taxon>Tracheophyta</taxon>
        <taxon>Spermatophyta</taxon>
        <taxon>Magnoliopsida</taxon>
        <taxon>eudicotyledons</taxon>
        <taxon>Gunneridae</taxon>
        <taxon>Pentapetalae</taxon>
        <taxon>rosids</taxon>
        <taxon>malvids</taxon>
        <taxon>Brassicales</taxon>
        <taxon>Brassicaceae</taxon>
        <taxon>Brassiceae</taxon>
        <taxon>Brassica</taxon>
    </lineage>
</organism>
<proteinExistence type="predicted"/>
<accession>A0ABQ7LQ78</accession>
<keyword evidence="3" id="KW-1185">Reference proteome</keyword>
<sequence>MASSDLKRPPKRLKTNAKRGLSCLRLEDHPKEAQHKVEHHNKGHVMLIQDVVWNLKETNGGVSRLKHHLIGDSTSVIRCPTCPEHVRIELRDYAIKKAEERAAQAMRYEPVLNDIDGEDVEGEPKQKANTNKRKKRGPLDRFVTSTPPDILKGRKDMKRGFGQDEEWEFPDDSETEF</sequence>
<evidence type="ECO:0000313" key="3">
    <source>
        <dbReference type="Proteomes" id="UP000823674"/>
    </source>
</evidence>
<dbReference type="Proteomes" id="UP000823674">
    <property type="component" value="Chromosome A08"/>
</dbReference>